<dbReference type="AlphaFoldDB" id="A0A918GKP9"/>
<proteinExistence type="inferred from homology"/>
<dbReference type="SUPFAM" id="SSF161098">
    <property type="entry name" value="MetI-like"/>
    <property type="match status" value="1"/>
</dbReference>
<dbReference type="GO" id="GO:0055085">
    <property type="term" value="P:transmembrane transport"/>
    <property type="evidence" value="ECO:0007669"/>
    <property type="project" value="InterPro"/>
</dbReference>
<dbReference type="Gene3D" id="1.10.3720.10">
    <property type="entry name" value="MetI-like"/>
    <property type="match status" value="1"/>
</dbReference>
<evidence type="ECO:0000256" key="3">
    <source>
        <dbReference type="ARBA" id="ARBA00022475"/>
    </source>
</evidence>
<feature type="transmembrane region" description="Helical" evidence="7">
    <location>
        <begin position="203"/>
        <end position="221"/>
    </location>
</feature>
<evidence type="ECO:0000259" key="8">
    <source>
        <dbReference type="PROSITE" id="PS50928"/>
    </source>
</evidence>
<dbReference type="PANTHER" id="PTHR43163:SF7">
    <property type="entry name" value="DIPEPTIDE-TRANSPORT INTEGRAL MEMBRANE PROTEIN ABC TRANSPORTER DPPB-RELATED"/>
    <property type="match status" value="1"/>
</dbReference>
<dbReference type="InterPro" id="IPR045621">
    <property type="entry name" value="BPD_transp_1_N"/>
</dbReference>
<dbReference type="Proteomes" id="UP000660680">
    <property type="component" value="Unassembled WGS sequence"/>
</dbReference>
<keyword evidence="6 7" id="KW-0472">Membrane</keyword>
<keyword evidence="5 7" id="KW-1133">Transmembrane helix</keyword>
<evidence type="ECO:0000313" key="9">
    <source>
        <dbReference type="EMBL" id="GGS44354.1"/>
    </source>
</evidence>
<dbReference type="CDD" id="cd06261">
    <property type="entry name" value="TM_PBP2"/>
    <property type="match status" value="1"/>
</dbReference>
<protein>
    <submittedName>
        <fullName evidence="9">Peptide ABC transporter permease</fullName>
    </submittedName>
</protein>
<feature type="transmembrane region" description="Helical" evidence="7">
    <location>
        <begin position="306"/>
        <end position="332"/>
    </location>
</feature>
<feature type="transmembrane region" description="Helical" evidence="7">
    <location>
        <begin position="260"/>
        <end position="286"/>
    </location>
</feature>
<evidence type="ECO:0000313" key="10">
    <source>
        <dbReference type="Proteomes" id="UP000660680"/>
    </source>
</evidence>
<dbReference type="InterPro" id="IPR035906">
    <property type="entry name" value="MetI-like_sf"/>
</dbReference>
<keyword evidence="10" id="KW-1185">Reference proteome</keyword>
<dbReference type="EMBL" id="BMRB01000003">
    <property type="protein sequence ID" value="GGS44354.1"/>
    <property type="molecule type" value="Genomic_DNA"/>
</dbReference>
<comment type="subcellular location">
    <subcellularLocation>
        <location evidence="1 7">Cell membrane</location>
        <topology evidence="1 7">Multi-pass membrane protein</topology>
    </subcellularLocation>
</comment>
<evidence type="ECO:0000256" key="7">
    <source>
        <dbReference type="RuleBase" id="RU363032"/>
    </source>
</evidence>
<comment type="similarity">
    <text evidence="7">Belongs to the binding-protein-dependent transport system permease family.</text>
</comment>
<organism evidence="9 10">
    <name type="scientific">Actinokineospora fastidiosa</name>
    <dbReference type="NCBI Taxonomy" id="1816"/>
    <lineage>
        <taxon>Bacteria</taxon>
        <taxon>Bacillati</taxon>
        <taxon>Actinomycetota</taxon>
        <taxon>Actinomycetes</taxon>
        <taxon>Pseudonocardiales</taxon>
        <taxon>Pseudonocardiaceae</taxon>
        <taxon>Actinokineospora</taxon>
    </lineage>
</organism>
<dbReference type="Pfam" id="PF00528">
    <property type="entry name" value="BPD_transp_1"/>
    <property type="match status" value="1"/>
</dbReference>
<reference evidence="9" key="2">
    <citation type="submission" date="2020-09" db="EMBL/GenBank/DDBJ databases">
        <authorList>
            <person name="Sun Q."/>
            <person name="Ohkuma M."/>
        </authorList>
    </citation>
    <scope>NUCLEOTIDE SEQUENCE</scope>
    <source>
        <strain evidence="9">JCM 3276</strain>
    </source>
</reference>
<feature type="transmembrane region" description="Helical" evidence="7">
    <location>
        <begin position="113"/>
        <end position="133"/>
    </location>
</feature>
<keyword evidence="3" id="KW-1003">Cell membrane</keyword>
<evidence type="ECO:0000256" key="2">
    <source>
        <dbReference type="ARBA" id="ARBA00022448"/>
    </source>
</evidence>
<feature type="transmembrane region" description="Helical" evidence="7">
    <location>
        <begin position="23"/>
        <end position="45"/>
    </location>
</feature>
<evidence type="ECO:0000256" key="1">
    <source>
        <dbReference type="ARBA" id="ARBA00004651"/>
    </source>
</evidence>
<sequence length="338" mass="36909">MQAPTGPYRKALSDVIGFLVRRLANYIVLCLVATFLAFALASLTFDPIGILMQRNPPPPDAVIQAKRVDLMLDQPIPQRFLSWLGGVVQGDFGQTVAGHPITDELGRRIGVSLRLFLLGVTIGVICGVVLGVVSAIRQYKLTDHVATLFSFVILSIPVFVLGTLLKQPAQAFNDLIGSNYLQTLGEATPGFQGTWFESLGDRLRYLIVPTLTIALGQIAFYSRYQRSAMLDVLGSDFLRTAQAKGLTRRRALFKHGLRTALIPMATLFAFGFGLLITGGTFTERIFGWYGMGDWLISGVTAQDTNVVATVTLFIAVLVLISGWLSDVLYAALDPRVRV</sequence>
<dbReference type="PROSITE" id="PS50928">
    <property type="entry name" value="ABC_TM1"/>
    <property type="match status" value="1"/>
</dbReference>
<feature type="transmembrane region" description="Helical" evidence="7">
    <location>
        <begin position="145"/>
        <end position="165"/>
    </location>
</feature>
<dbReference type="InterPro" id="IPR000515">
    <property type="entry name" value="MetI-like"/>
</dbReference>
<dbReference type="PANTHER" id="PTHR43163">
    <property type="entry name" value="DIPEPTIDE TRANSPORT SYSTEM PERMEASE PROTEIN DPPB-RELATED"/>
    <property type="match status" value="1"/>
</dbReference>
<evidence type="ECO:0000256" key="5">
    <source>
        <dbReference type="ARBA" id="ARBA00022989"/>
    </source>
</evidence>
<reference evidence="9" key="1">
    <citation type="journal article" date="2014" name="Int. J. Syst. Evol. Microbiol.">
        <title>Complete genome sequence of Corynebacterium casei LMG S-19264T (=DSM 44701T), isolated from a smear-ripened cheese.</title>
        <authorList>
            <consortium name="US DOE Joint Genome Institute (JGI-PGF)"/>
            <person name="Walter F."/>
            <person name="Albersmeier A."/>
            <person name="Kalinowski J."/>
            <person name="Ruckert C."/>
        </authorList>
    </citation>
    <scope>NUCLEOTIDE SEQUENCE</scope>
    <source>
        <strain evidence="9">JCM 3276</strain>
    </source>
</reference>
<dbReference type="Pfam" id="PF19300">
    <property type="entry name" value="BPD_transp_1_N"/>
    <property type="match status" value="1"/>
</dbReference>
<evidence type="ECO:0000256" key="6">
    <source>
        <dbReference type="ARBA" id="ARBA00023136"/>
    </source>
</evidence>
<gene>
    <name evidence="9" type="ORF">GCM10010171_44430</name>
</gene>
<comment type="caution">
    <text evidence="9">The sequence shown here is derived from an EMBL/GenBank/DDBJ whole genome shotgun (WGS) entry which is preliminary data.</text>
</comment>
<dbReference type="GO" id="GO:0005886">
    <property type="term" value="C:plasma membrane"/>
    <property type="evidence" value="ECO:0007669"/>
    <property type="project" value="UniProtKB-SubCell"/>
</dbReference>
<evidence type="ECO:0000256" key="4">
    <source>
        <dbReference type="ARBA" id="ARBA00022692"/>
    </source>
</evidence>
<accession>A0A918GKP9</accession>
<name>A0A918GKP9_9PSEU</name>
<feature type="domain" description="ABC transmembrane type-1" evidence="8">
    <location>
        <begin position="109"/>
        <end position="325"/>
    </location>
</feature>
<keyword evidence="2 7" id="KW-0813">Transport</keyword>
<keyword evidence="4 7" id="KW-0812">Transmembrane</keyword>